<feature type="chain" id="PRO_5046468555" evidence="1">
    <location>
        <begin position="28"/>
        <end position="66"/>
    </location>
</feature>
<dbReference type="Proteomes" id="UP001069802">
    <property type="component" value="Unassembled WGS sequence"/>
</dbReference>
<dbReference type="RefSeq" id="WP_269425302.1">
    <property type="nucleotide sequence ID" value="NZ_JAPWGY010000043.1"/>
</dbReference>
<gene>
    <name evidence="2" type="ORF">O4H49_20560</name>
</gene>
<dbReference type="EMBL" id="JAPWGY010000043">
    <property type="protein sequence ID" value="MCZ4283182.1"/>
    <property type="molecule type" value="Genomic_DNA"/>
</dbReference>
<name>A0ABT4LTC7_9PROT</name>
<keyword evidence="3" id="KW-1185">Reference proteome</keyword>
<evidence type="ECO:0000313" key="3">
    <source>
        <dbReference type="Proteomes" id="UP001069802"/>
    </source>
</evidence>
<comment type="caution">
    <text evidence="2">The sequence shown here is derived from an EMBL/GenBank/DDBJ whole genome shotgun (WGS) entry which is preliminary data.</text>
</comment>
<keyword evidence="1" id="KW-0732">Signal</keyword>
<evidence type="ECO:0000256" key="1">
    <source>
        <dbReference type="SAM" id="SignalP"/>
    </source>
</evidence>
<organism evidence="2 3">
    <name type="scientific">Kiloniella laminariae</name>
    <dbReference type="NCBI Taxonomy" id="454162"/>
    <lineage>
        <taxon>Bacteria</taxon>
        <taxon>Pseudomonadati</taxon>
        <taxon>Pseudomonadota</taxon>
        <taxon>Alphaproteobacteria</taxon>
        <taxon>Rhodospirillales</taxon>
        <taxon>Kiloniellaceae</taxon>
        <taxon>Kiloniella</taxon>
    </lineage>
</organism>
<sequence length="66" mass="7212">MILKGRSKILTLAVLLSAFSSYTVAFAEPAMQPSAASDAGVQLNRTKEYLENQRVAQQIAEEKAKK</sequence>
<feature type="signal peptide" evidence="1">
    <location>
        <begin position="1"/>
        <end position="27"/>
    </location>
</feature>
<reference evidence="2" key="1">
    <citation type="submission" date="2022-12" db="EMBL/GenBank/DDBJ databases">
        <title>Bacterial isolates from different developmental stages of Nematostella vectensis.</title>
        <authorList>
            <person name="Fraune S."/>
        </authorList>
    </citation>
    <scope>NUCLEOTIDE SEQUENCE</scope>
    <source>
        <strain evidence="2">G21630-S1</strain>
    </source>
</reference>
<feature type="non-terminal residue" evidence="2">
    <location>
        <position position="66"/>
    </location>
</feature>
<protein>
    <submittedName>
        <fullName evidence="2">Uncharacterized protein</fullName>
    </submittedName>
</protein>
<proteinExistence type="predicted"/>
<accession>A0ABT4LTC7</accession>
<evidence type="ECO:0000313" key="2">
    <source>
        <dbReference type="EMBL" id="MCZ4283182.1"/>
    </source>
</evidence>